<organism evidence="1 2">
    <name type="scientific">Cucumis sativus</name>
    <name type="common">Cucumber</name>
    <dbReference type="NCBI Taxonomy" id="3659"/>
    <lineage>
        <taxon>Eukaryota</taxon>
        <taxon>Viridiplantae</taxon>
        <taxon>Streptophyta</taxon>
        <taxon>Embryophyta</taxon>
        <taxon>Tracheophyta</taxon>
        <taxon>Spermatophyta</taxon>
        <taxon>Magnoliopsida</taxon>
        <taxon>eudicotyledons</taxon>
        <taxon>Gunneridae</taxon>
        <taxon>Pentapetalae</taxon>
        <taxon>rosids</taxon>
        <taxon>fabids</taxon>
        <taxon>Cucurbitales</taxon>
        <taxon>Cucurbitaceae</taxon>
        <taxon>Benincaseae</taxon>
        <taxon>Cucumis</taxon>
    </lineage>
</organism>
<evidence type="ECO:0000313" key="2">
    <source>
        <dbReference type="Proteomes" id="UP000029981"/>
    </source>
</evidence>
<reference evidence="1 2" key="3">
    <citation type="journal article" date="2010" name="BMC Genomics">
        <title>Transcriptome sequencing and comparative analysis of cucumber flowers with different sex types.</title>
        <authorList>
            <person name="Guo S."/>
            <person name="Zheng Y."/>
            <person name="Joung J.G."/>
            <person name="Liu S."/>
            <person name="Zhang Z."/>
            <person name="Crasta O.R."/>
            <person name="Sobral B.W."/>
            <person name="Xu Y."/>
            <person name="Huang S."/>
            <person name="Fei Z."/>
        </authorList>
    </citation>
    <scope>NUCLEOTIDE SEQUENCE [LARGE SCALE GENOMIC DNA]</scope>
    <source>
        <strain evidence="2">cv. 9930</strain>
    </source>
</reference>
<sequence>MLAHIDFSWTQTQPILENIEVDSVGTHHPNDSGKGRDLNIDILRTHPSSENNQGEDGDIEYYDHHETPLLLAAANGIIEIVQQIVEVYPQAVDYVGITKL</sequence>
<reference evidence="1 2" key="4">
    <citation type="journal article" date="2011" name="BMC Genomics">
        <title>RNA-Seq improves annotation of protein-coding genes in the cucumber genome.</title>
        <authorList>
            <person name="Li Z."/>
            <person name="Zhang Z."/>
            <person name="Yan P."/>
            <person name="Huang S."/>
            <person name="Fei Z."/>
            <person name="Lin K."/>
        </authorList>
    </citation>
    <scope>NUCLEOTIDE SEQUENCE [LARGE SCALE GENOMIC DNA]</scope>
    <source>
        <strain evidence="2">cv. 9930</strain>
    </source>
</reference>
<evidence type="ECO:0000313" key="1">
    <source>
        <dbReference type="EMBL" id="KGN66836.1"/>
    </source>
</evidence>
<gene>
    <name evidence="1" type="ORF">Csa_1G700630</name>
</gene>
<dbReference type="eggNOG" id="KOG0504">
    <property type="taxonomic scope" value="Eukaryota"/>
</dbReference>
<dbReference type="Gramene" id="KGN66836">
    <property type="protein sequence ID" value="KGN66836"/>
    <property type="gene ID" value="Csa_1G700630"/>
</dbReference>
<reference evidence="1 2" key="2">
    <citation type="journal article" date="2009" name="PLoS ONE">
        <title>An integrated genetic and cytogenetic map of the cucumber genome.</title>
        <authorList>
            <person name="Ren Y."/>
            <person name="Zhang Z."/>
            <person name="Liu J."/>
            <person name="Staub J.E."/>
            <person name="Han Y."/>
            <person name="Cheng Z."/>
            <person name="Li X."/>
            <person name="Lu J."/>
            <person name="Miao H."/>
            <person name="Kang H."/>
            <person name="Xie B."/>
            <person name="Gu X."/>
            <person name="Wang X."/>
            <person name="Du Y."/>
            <person name="Jin W."/>
            <person name="Huang S."/>
        </authorList>
    </citation>
    <scope>NUCLEOTIDE SEQUENCE [LARGE SCALE GENOMIC DNA]</scope>
    <source>
        <strain evidence="2">cv. 9930</strain>
    </source>
</reference>
<dbReference type="Proteomes" id="UP000029981">
    <property type="component" value="Chromosome 1"/>
</dbReference>
<proteinExistence type="predicted"/>
<accession>A0A0A0M3N8</accession>
<protein>
    <submittedName>
        <fullName evidence="1">Uncharacterized protein</fullName>
    </submittedName>
</protein>
<dbReference type="AlphaFoldDB" id="A0A0A0M3N8"/>
<keyword evidence="2" id="KW-1185">Reference proteome</keyword>
<name>A0A0A0M3N8_CUCSA</name>
<dbReference type="EMBL" id="CM002922">
    <property type="protein sequence ID" value="KGN66836.1"/>
    <property type="molecule type" value="Genomic_DNA"/>
</dbReference>
<reference evidence="1 2" key="1">
    <citation type="journal article" date="2009" name="Nat. Genet.">
        <title>The genome of the cucumber, Cucumis sativus L.</title>
        <authorList>
            <person name="Huang S."/>
            <person name="Li R."/>
            <person name="Zhang Z."/>
            <person name="Li L."/>
            <person name="Gu X."/>
            <person name="Fan W."/>
            <person name="Lucas W.J."/>
            <person name="Wang X."/>
            <person name="Xie B."/>
            <person name="Ni P."/>
            <person name="Ren Y."/>
            <person name="Zhu H."/>
            <person name="Li J."/>
            <person name="Lin K."/>
            <person name="Jin W."/>
            <person name="Fei Z."/>
            <person name="Li G."/>
            <person name="Staub J."/>
            <person name="Kilian A."/>
            <person name="van der Vossen E.A."/>
            <person name="Wu Y."/>
            <person name="Guo J."/>
            <person name="He J."/>
            <person name="Jia Z."/>
            <person name="Ren Y."/>
            <person name="Tian G."/>
            <person name="Lu Y."/>
            <person name="Ruan J."/>
            <person name="Qian W."/>
            <person name="Wang M."/>
            <person name="Huang Q."/>
            <person name="Li B."/>
            <person name="Xuan Z."/>
            <person name="Cao J."/>
            <person name="Asan"/>
            <person name="Wu Z."/>
            <person name="Zhang J."/>
            <person name="Cai Q."/>
            <person name="Bai Y."/>
            <person name="Zhao B."/>
            <person name="Han Y."/>
            <person name="Li Y."/>
            <person name="Li X."/>
            <person name="Wang S."/>
            <person name="Shi Q."/>
            <person name="Liu S."/>
            <person name="Cho W.K."/>
            <person name="Kim J.Y."/>
            <person name="Xu Y."/>
            <person name="Heller-Uszynska K."/>
            <person name="Miao H."/>
            <person name="Cheng Z."/>
            <person name="Zhang S."/>
            <person name="Wu J."/>
            <person name="Yang Y."/>
            <person name="Kang H."/>
            <person name="Li M."/>
            <person name="Liang H."/>
            <person name="Ren X."/>
            <person name="Shi Z."/>
            <person name="Wen M."/>
            <person name="Jian M."/>
            <person name="Yang H."/>
            <person name="Zhang G."/>
            <person name="Yang Z."/>
            <person name="Chen R."/>
            <person name="Liu S."/>
            <person name="Li J."/>
            <person name="Ma L."/>
            <person name="Liu H."/>
            <person name="Zhou Y."/>
            <person name="Zhao J."/>
            <person name="Fang X."/>
            <person name="Li G."/>
            <person name="Fang L."/>
            <person name="Li Y."/>
            <person name="Liu D."/>
            <person name="Zheng H."/>
            <person name="Zhang Y."/>
            <person name="Qin N."/>
            <person name="Li Z."/>
            <person name="Yang G."/>
            <person name="Yang S."/>
            <person name="Bolund L."/>
            <person name="Kristiansen K."/>
            <person name="Zheng H."/>
            <person name="Li S."/>
            <person name="Zhang X."/>
            <person name="Yang H."/>
            <person name="Wang J."/>
            <person name="Sun R."/>
            <person name="Zhang B."/>
            <person name="Jiang S."/>
            <person name="Wang J."/>
            <person name="Du Y."/>
            <person name="Li S."/>
        </authorList>
    </citation>
    <scope>NUCLEOTIDE SEQUENCE [LARGE SCALE GENOMIC DNA]</scope>
    <source>
        <strain evidence="2">cv. 9930</strain>
    </source>
</reference>